<dbReference type="Pfam" id="PF03522">
    <property type="entry name" value="SLC12"/>
    <property type="match status" value="3"/>
</dbReference>
<dbReference type="GO" id="GO:0007268">
    <property type="term" value="P:chemical synaptic transmission"/>
    <property type="evidence" value="ECO:0007669"/>
    <property type="project" value="TreeGrafter"/>
</dbReference>
<accession>A0A1W0X5E5</accession>
<feature type="transmembrane region" description="Helical" evidence="6">
    <location>
        <begin position="46"/>
        <end position="63"/>
    </location>
</feature>
<keyword evidence="10" id="KW-1185">Reference proteome</keyword>
<organism evidence="9 10">
    <name type="scientific">Hypsibius exemplaris</name>
    <name type="common">Freshwater tardigrade</name>
    <dbReference type="NCBI Taxonomy" id="2072580"/>
    <lineage>
        <taxon>Eukaryota</taxon>
        <taxon>Metazoa</taxon>
        <taxon>Ecdysozoa</taxon>
        <taxon>Tardigrada</taxon>
        <taxon>Eutardigrada</taxon>
        <taxon>Parachela</taxon>
        <taxon>Hypsibioidea</taxon>
        <taxon>Hypsibiidae</taxon>
        <taxon>Hypsibius</taxon>
    </lineage>
</organism>
<dbReference type="GO" id="GO:0045202">
    <property type="term" value="C:synapse"/>
    <property type="evidence" value="ECO:0007669"/>
    <property type="project" value="GOC"/>
</dbReference>
<dbReference type="GO" id="GO:0006884">
    <property type="term" value="P:cell volume homeostasis"/>
    <property type="evidence" value="ECO:0007669"/>
    <property type="project" value="TreeGrafter"/>
</dbReference>
<feature type="domain" description="Amino acid permease/ SLC12A" evidence="7">
    <location>
        <begin position="2"/>
        <end position="184"/>
    </location>
</feature>
<feature type="domain" description="SLC12A transporter C-terminal" evidence="8">
    <location>
        <begin position="327"/>
        <end position="399"/>
    </location>
</feature>
<evidence type="ECO:0000313" key="10">
    <source>
        <dbReference type="Proteomes" id="UP000192578"/>
    </source>
</evidence>
<dbReference type="OrthoDB" id="2020542at2759"/>
<sequence>MMATIGAAMQSMIGAPRLLVAIAKDGVLDFLTIFSVVSPMGEPRRALLAVLVLAEVTVLIGSIDLIAPILSQFTLICYLCVNLACALQSLIKHPNWRPRFRFYHWALSLCGACLALAIMFISSWYYACIAIVFASLVYKYIDYRGAEKEWGHGWDGLALSAARYSLLRLEGQPIHTKNWRPQLLVFCRLDEDMKPIHPEIFALANQLKAGRGLCVFASILEGQFIKCAAEVQLARNSLHKYMEAENVKGFAEVLVANEAVTGMNHLIQTAGIGALKHNTVIMIWPKNWRQNTEYKNWRVFLDSLRTCHSAHHALLVPKNIGSFPRSDEKMHGTVDVWWIVHDGGLLMLLPFLLLKTKTWKHCKMRLFTIAQLEDNTIQIKKDLQSFLYGLRINAEAHVIEMGSEDISAYTYERTLVMEQRQKILKAMNLNRHGSVKKNVQLIVDQAHRKELPSGTARKTTVRINQSHTVVPPSVFRVGGGDGGVGESDDELVNNEIREPSSLDGTAAPNESSVNLSKGGDASGNHINHVTSLPDVGNEEKEMEVETQENGDIHCRFTSRMQLNSESERCIGERYGGSKPTDSNVRRMHTAVTMNKKIKENSSEAQLVILNLPKPPKSFREQSEMNYMEFVEVLTDGLTRVLMVRGAGREVVTIYS</sequence>
<evidence type="ECO:0000256" key="1">
    <source>
        <dbReference type="ARBA" id="ARBA00004141"/>
    </source>
</evidence>
<dbReference type="Proteomes" id="UP000192578">
    <property type="component" value="Unassembled WGS sequence"/>
</dbReference>
<evidence type="ECO:0000313" key="9">
    <source>
        <dbReference type="EMBL" id="OQV22703.1"/>
    </source>
</evidence>
<dbReference type="GO" id="GO:1990573">
    <property type="term" value="P:potassium ion import across plasma membrane"/>
    <property type="evidence" value="ECO:0007669"/>
    <property type="project" value="TreeGrafter"/>
</dbReference>
<feature type="transmembrane region" description="Helical" evidence="6">
    <location>
        <begin position="102"/>
        <end position="126"/>
    </location>
</feature>
<evidence type="ECO:0000259" key="7">
    <source>
        <dbReference type="Pfam" id="PF00324"/>
    </source>
</evidence>
<dbReference type="PANTHER" id="PTHR11827:SF73">
    <property type="entry name" value="KAZACHOC, ISOFORM G"/>
    <property type="match status" value="1"/>
</dbReference>
<dbReference type="GO" id="GO:0055064">
    <property type="term" value="P:chloride ion homeostasis"/>
    <property type="evidence" value="ECO:0007669"/>
    <property type="project" value="TreeGrafter"/>
</dbReference>
<keyword evidence="2 6" id="KW-0812">Transmembrane</keyword>
<comment type="subcellular location">
    <subcellularLocation>
        <location evidence="1">Membrane</location>
        <topology evidence="1">Multi-pass membrane protein</topology>
    </subcellularLocation>
</comment>
<evidence type="ECO:0000256" key="5">
    <source>
        <dbReference type="SAM" id="MobiDB-lite"/>
    </source>
</evidence>
<feature type="domain" description="SLC12A transporter C-terminal" evidence="8">
    <location>
        <begin position="198"/>
        <end position="308"/>
    </location>
</feature>
<dbReference type="PANTHER" id="PTHR11827">
    <property type="entry name" value="SOLUTE CARRIER FAMILY 12, CATION COTRANSPORTERS"/>
    <property type="match status" value="1"/>
</dbReference>
<dbReference type="GO" id="GO:0005886">
    <property type="term" value="C:plasma membrane"/>
    <property type="evidence" value="ECO:0007669"/>
    <property type="project" value="TreeGrafter"/>
</dbReference>
<evidence type="ECO:0000256" key="6">
    <source>
        <dbReference type="SAM" id="Phobius"/>
    </source>
</evidence>
<keyword evidence="4 6" id="KW-0472">Membrane</keyword>
<feature type="domain" description="SLC12A transporter C-terminal" evidence="8">
    <location>
        <begin position="585"/>
        <end position="655"/>
    </location>
</feature>
<dbReference type="InterPro" id="IPR018491">
    <property type="entry name" value="SLC12_C"/>
</dbReference>
<evidence type="ECO:0000256" key="4">
    <source>
        <dbReference type="ARBA" id="ARBA00023136"/>
    </source>
</evidence>
<gene>
    <name evidence="9" type="ORF">BV898_03532</name>
</gene>
<dbReference type="AlphaFoldDB" id="A0A1W0X5E5"/>
<dbReference type="Gene3D" id="1.20.1740.10">
    <property type="entry name" value="Amino acid/polyamine transporter I"/>
    <property type="match status" value="1"/>
</dbReference>
<evidence type="ECO:0000259" key="8">
    <source>
        <dbReference type="Pfam" id="PF03522"/>
    </source>
</evidence>
<evidence type="ECO:0000256" key="3">
    <source>
        <dbReference type="ARBA" id="ARBA00022989"/>
    </source>
</evidence>
<name>A0A1W0X5E5_HYPEX</name>
<dbReference type="GO" id="GO:0055075">
    <property type="term" value="P:potassium ion homeostasis"/>
    <property type="evidence" value="ECO:0007669"/>
    <property type="project" value="TreeGrafter"/>
</dbReference>
<proteinExistence type="predicted"/>
<comment type="caution">
    <text evidence="9">The sequence shown here is derived from an EMBL/GenBank/DDBJ whole genome shotgun (WGS) entry which is preliminary data.</text>
</comment>
<reference evidence="10" key="1">
    <citation type="submission" date="2017-01" db="EMBL/GenBank/DDBJ databases">
        <title>Comparative genomics of anhydrobiosis in the tardigrade Hypsibius dujardini.</title>
        <authorList>
            <person name="Yoshida Y."/>
            <person name="Koutsovoulos G."/>
            <person name="Laetsch D."/>
            <person name="Stevens L."/>
            <person name="Kumar S."/>
            <person name="Horikawa D."/>
            <person name="Ishino K."/>
            <person name="Komine S."/>
            <person name="Tomita M."/>
            <person name="Blaxter M."/>
            <person name="Arakawa K."/>
        </authorList>
    </citation>
    <scope>NUCLEOTIDE SEQUENCE [LARGE SCALE GENOMIC DNA]</scope>
    <source>
        <strain evidence="10">Z151</strain>
    </source>
</reference>
<feature type="transmembrane region" description="Helical" evidence="6">
    <location>
        <begin position="69"/>
        <end position="90"/>
    </location>
</feature>
<dbReference type="GO" id="GO:0015379">
    <property type="term" value="F:potassium:chloride symporter activity"/>
    <property type="evidence" value="ECO:0007669"/>
    <property type="project" value="TreeGrafter"/>
</dbReference>
<dbReference type="EMBL" id="MTYJ01000016">
    <property type="protein sequence ID" value="OQV22703.1"/>
    <property type="molecule type" value="Genomic_DNA"/>
</dbReference>
<feature type="region of interest" description="Disordered" evidence="5">
    <location>
        <begin position="498"/>
        <end position="538"/>
    </location>
</feature>
<keyword evidence="3 6" id="KW-1133">Transmembrane helix</keyword>
<dbReference type="InterPro" id="IPR004842">
    <property type="entry name" value="SLC12A_fam"/>
</dbReference>
<dbReference type="InterPro" id="IPR004841">
    <property type="entry name" value="AA-permease/SLC12A_dom"/>
</dbReference>
<protein>
    <submittedName>
        <fullName evidence="9">Solute carrier family 12 member 5</fullName>
    </submittedName>
</protein>
<evidence type="ECO:0000256" key="2">
    <source>
        <dbReference type="ARBA" id="ARBA00022692"/>
    </source>
</evidence>
<dbReference type="Pfam" id="PF00324">
    <property type="entry name" value="AA_permease"/>
    <property type="match status" value="1"/>
</dbReference>